<feature type="domain" description="DUF4332" evidence="1">
    <location>
        <begin position="23"/>
        <end position="142"/>
    </location>
</feature>
<accession>A0A1E5QGU5</accession>
<proteinExistence type="predicted"/>
<reference evidence="2" key="1">
    <citation type="submission" date="2016-09" db="EMBL/GenBank/DDBJ databases">
        <title>Draft genome of thermotolerant cyanobacterium Desertifilum sp. strain IPPAS B-1220.</title>
        <authorList>
            <person name="Sinetova M.A."/>
            <person name="Bolakhan K."/>
            <person name="Zayadan B.K."/>
            <person name="Mironov K.S."/>
            <person name="Ustinova V."/>
            <person name="Kupriyanova E.V."/>
            <person name="Sidorov R.A."/>
            <person name="Skrypnik A.N."/>
            <person name="Gogoleva N.E."/>
            <person name="Gogolev Y.V."/>
            <person name="Los D.A."/>
        </authorList>
    </citation>
    <scope>NUCLEOTIDE SEQUENCE [LARGE SCALE GENOMIC DNA]</scope>
    <source>
        <strain evidence="2">IPPAS B-1220</strain>
    </source>
</reference>
<evidence type="ECO:0000313" key="2">
    <source>
        <dbReference type="EMBL" id="OEJ73814.1"/>
    </source>
</evidence>
<comment type="caution">
    <text evidence="2">The sequence shown here is derived from an EMBL/GenBank/DDBJ whole genome shotgun (WGS) entry which is preliminary data.</text>
</comment>
<organism evidence="2">
    <name type="scientific">Desertifilum tharense IPPAS B-1220</name>
    <dbReference type="NCBI Taxonomy" id="1781255"/>
    <lineage>
        <taxon>Bacteria</taxon>
        <taxon>Bacillati</taxon>
        <taxon>Cyanobacteriota</taxon>
        <taxon>Cyanophyceae</taxon>
        <taxon>Desertifilales</taxon>
        <taxon>Desertifilaceae</taxon>
        <taxon>Desertifilum</taxon>
    </lineage>
</organism>
<evidence type="ECO:0000259" key="1">
    <source>
        <dbReference type="Pfam" id="PF14229"/>
    </source>
</evidence>
<gene>
    <name evidence="2" type="ORF">BH720_17040</name>
</gene>
<dbReference type="EMBL" id="MJGC01000077">
    <property type="protein sequence ID" value="OEJ73814.1"/>
    <property type="molecule type" value="Genomic_DNA"/>
</dbReference>
<dbReference type="STRING" id="1781255.BH720_17040"/>
<sequence>MNPPHAKSQPNLQPCYWPIRELPGLSDRNQIRLQKCGINTTEDLLAAVSTLDKKQELARRLQMHIHHVNKWLALADLARIPSVGCQYCGLLLHSGIISAAQLAQMPIHTLHQQVLRLHVAMIQRRDLCPPIDEIARWIQQAKLLNMAR</sequence>
<dbReference type="AlphaFoldDB" id="A0A1E5QGU5"/>
<protein>
    <recommendedName>
        <fullName evidence="1">DUF4332 domain-containing protein</fullName>
    </recommendedName>
</protein>
<dbReference type="RefSeq" id="WP_069968424.1">
    <property type="nucleotide sequence ID" value="NZ_CM124774.1"/>
</dbReference>
<dbReference type="OrthoDB" id="530698at2"/>
<name>A0A1E5QGU5_9CYAN</name>
<dbReference type="InterPro" id="IPR025567">
    <property type="entry name" value="DUF4332"/>
</dbReference>
<dbReference type="Pfam" id="PF14229">
    <property type="entry name" value="DUF4332"/>
    <property type="match status" value="1"/>
</dbReference>